<feature type="region of interest" description="Disordered" evidence="5">
    <location>
        <begin position="47"/>
        <end position="66"/>
    </location>
</feature>
<feature type="transmembrane region" description="Helical" evidence="6">
    <location>
        <begin position="19"/>
        <end position="37"/>
    </location>
</feature>
<dbReference type="GO" id="GO:0005975">
    <property type="term" value="P:carbohydrate metabolic process"/>
    <property type="evidence" value="ECO:0007669"/>
    <property type="project" value="InterPro"/>
</dbReference>
<dbReference type="GO" id="GO:0004563">
    <property type="term" value="F:beta-N-acetylhexosaminidase activity"/>
    <property type="evidence" value="ECO:0007669"/>
    <property type="project" value="UniProtKB-EC"/>
</dbReference>
<comment type="catalytic activity">
    <reaction evidence="1">
        <text>Hydrolysis of terminal non-reducing N-acetyl-D-hexosamine residues in N-acetyl-beta-D-hexosaminides.</text>
        <dbReference type="EC" id="3.2.1.52"/>
    </reaction>
</comment>
<keyword evidence="8" id="KW-1185">Reference proteome</keyword>
<proteinExistence type="inferred from homology"/>
<dbReference type="PANTHER" id="PTHR21040:SF4">
    <property type="entry name" value="BETA-N-ACETYLHEXOSAMINIDASE"/>
    <property type="match status" value="1"/>
</dbReference>
<dbReference type="SUPFAM" id="SSF51445">
    <property type="entry name" value="(Trans)glycosidases"/>
    <property type="match status" value="1"/>
</dbReference>
<comment type="similarity">
    <text evidence="2">Belongs to the glycosyl hydrolase 20 family.</text>
</comment>
<dbReference type="Pfam" id="PF00728">
    <property type="entry name" value="Glyco_hydro_20"/>
    <property type="match status" value="1"/>
</dbReference>
<dbReference type="OMA" id="GWANRYN"/>
<dbReference type="InterPro" id="IPR017853">
    <property type="entry name" value="GH"/>
</dbReference>
<dbReference type="OrthoDB" id="47475at2759"/>
<dbReference type="InterPro" id="IPR038901">
    <property type="entry name" value="HEXDC-like"/>
</dbReference>
<feature type="domain" description="Glycoside hydrolase family 20 catalytic" evidence="7">
    <location>
        <begin position="182"/>
        <end position="352"/>
    </location>
</feature>
<reference evidence="9" key="1">
    <citation type="submission" date="2020-12" db="UniProtKB">
        <authorList>
            <consortium name="WormBaseParasite"/>
        </authorList>
    </citation>
    <scope>IDENTIFICATION</scope>
    <source>
        <strain evidence="9">MHco3</strain>
    </source>
</reference>
<evidence type="ECO:0000256" key="6">
    <source>
        <dbReference type="SAM" id="Phobius"/>
    </source>
</evidence>
<evidence type="ECO:0000256" key="4">
    <source>
        <dbReference type="ARBA" id="ARBA00022801"/>
    </source>
</evidence>
<dbReference type="WBParaSite" id="HCON_00158140-00001">
    <property type="protein sequence ID" value="HCON_00158140-00001"/>
    <property type="gene ID" value="HCON_00158140"/>
</dbReference>
<evidence type="ECO:0000256" key="3">
    <source>
        <dbReference type="ARBA" id="ARBA00012663"/>
    </source>
</evidence>
<keyword evidence="6" id="KW-1133">Transmembrane helix</keyword>
<dbReference type="Proteomes" id="UP000025227">
    <property type="component" value="Unplaced"/>
</dbReference>
<dbReference type="Gene3D" id="3.20.20.80">
    <property type="entry name" value="Glycosidases"/>
    <property type="match status" value="1"/>
</dbReference>
<keyword evidence="6" id="KW-0812">Transmembrane</keyword>
<evidence type="ECO:0000313" key="8">
    <source>
        <dbReference type="Proteomes" id="UP000025227"/>
    </source>
</evidence>
<keyword evidence="6" id="KW-0472">Membrane</keyword>
<dbReference type="PANTHER" id="PTHR21040">
    <property type="entry name" value="BCDNA.GH04120"/>
    <property type="match status" value="1"/>
</dbReference>
<sequence>IPYAVMTIIRYLRRRGLGIAWKAFLGCSVVFITFQIANTFPRRSHKDRQTEVRAFPEQPPVDNGGLKEEQSNIVPQRHGGNSFIAHIGGGVKEIPTHQGTVEAHKTVQGNAAEPPGSPGISQRNRKDEFYENIVVHFDLKGAPPRVSYFLDLLDIVARSGATGVLLEWEDMFPWTGQLAVAKSTDAYSLDEVRTILKKAKALNLDVIPLVQTFGHLEWILKLEQFRKYRENDAYPQVICLGDEEAVAIVRDALKQVIDVHKEFGLNYFHIGADEAFEFGVCTKSQEWIASHGSGASKQLLALNHLKNISQYVKQLTSGATVLAWHDMLKDFDTRVISQLELGTLIEPVIWDYSENIVTMPDSSFAQIANNFPVVWASSAFKGANFPSAKYIDIRHYETNNRAWIDTKIAQQEKFTKFHGIIITGWQRYDHMAAICEIWPMGTPSMVLNVQIAKMGASKDYHVARDRAARVLGCREFHVGGLDLISNRCTNYSGFLVYTLFQGTAQQTISYIETELEKNHHIMGWLSPYNMRYNYTQNWYLGQVQFFVSSLHSQIKSIEISLRRELSKLFFDNTVDEFIYLTISPTIDRLQKYLDEVKRLSALRVYPKRPFRI</sequence>
<dbReference type="InterPro" id="IPR015883">
    <property type="entry name" value="Glyco_hydro_20_cat"/>
</dbReference>
<dbReference type="EC" id="3.2.1.52" evidence="3"/>
<evidence type="ECO:0000256" key="2">
    <source>
        <dbReference type="ARBA" id="ARBA00006285"/>
    </source>
</evidence>
<dbReference type="AlphaFoldDB" id="A0A7I5ED63"/>
<name>A0A7I5ED63_HAECO</name>
<protein>
    <recommendedName>
        <fullName evidence="3">beta-N-acetylhexosaminidase</fullName>
        <ecNumber evidence="3">3.2.1.52</ecNumber>
    </recommendedName>
</protein>
<keyword evidence="4" id="KW-0378">Hydrolase</keyword>
<evidence type="ECO:0000256" key="5">
    <source>
        <dbReference type="SAM" id="MobiDB-lite"/>
    </source>
</evidence>
<accession>A0A7I5ED63</accession>
<evidence type="ECO:0000256" key="1">
    <source>
        <dbReference type="ARBA" id="ARBA00001231"/>
    </source>
</evidence>
<evidence type="ECO:0000313" key="9">
    <source>
        <dbReference type="WBParaSite" id="HCON_00158140-00001"/>
    </source>
</evidence>
<dbReference type="CDD" id="cd06565">
    <property type="entry name" value="GH20_GcnA-like"/>
    <property type="match status" value="1"/>
</dbReference>
<evidence type="ECO:0000259" key="7">
    <source>
        <dbReference type="Pfam" id="PF00728"/>
    </source>
</evidence>
<organism evidence="8 9">
    <name type="scientific">Haemonchus contortus</name>
    <name type="common">Barber pole worm</name>
    <dbReference type="NCBI Taxonomy" id="6289"/>
    <lineage>
        <taxon>Eukaryota</taxon>
        <taxon>Metazoa</taxon>
        <taxon>Ecdysozoa</taxon>
        <taxon>Nematoda</taxon>
        <taxon>Chromadorea</taxon>
        <taxon>Rhabditida</taxon>
        <taxon>Rhabditina</taxon>
        <taxon>Rhabditomorpha</taxon>
        <taxon>Strongyloidea</taxon>
        <taxon>Trichostrongylidae</taxon>
        <taxon>Haemonchus</taxon>
    </lineage>
</organism>